<comment type="caution">
    <text evidence="1">The sequence shown here is derived from an EMBL/GenBank/DDBJ whole genome shotgun (WGS) entry which is preliminary data.</text>
</comment>
<accession>A0A2U1J8A7</accession>
<gene>
    <name evidence="1" type="ORF">BB558_002602</name>
</gene>
<proteinExistence type="predicted"/>
<reference evidence="1 2" key="1">
    <citation type="journal article" date="2018" name="MBio">
        <title>Comparative Genomics Reveals the Core Gene Toolbox for the Fungus-Insect Symbiosis.</title>
        <authorList>
            <person name="Wang Y."/>
            <person name="Stata M."/>
            <person name="Wang W."/>
            <person name="Stajich J.E."/>
            <person name="White M.M."/>
            <person name="Moncalvo J.M."/>
        </authorList>
    </citation>
    <scope>NUCLEOTIDE SEQUENCE [LARGE SCALE GENOMIC DNA]</scope>
    <source>
        <strain evidence="1 2">AUS-126-30</strain>
    </source>
</reference>
<evidence type="ECO:0000313" key="1">
    <source>
        <dbReference type="EMBL" id="PWA01311.1"/>
    </source>
</evidence>
<dbReference type="Proteomes" id="UP000245591">
    <property type="component" value="Unassembled WGS sequence"/>
</dbReference>
<name>A0A2U1J8A7_SMIAN</name>
<protein>
    <submittedName>
        <fullName evidence="1">Uncharacterized protein</fullName>
    </submittedName>
</protein>
<dbReference type="AlphaFoldDB" id="A0A2U1J8A7"/>
<dbReference type="EMBL" id="MBFU01000193">
    <property type="protein sequence ID" value="PWA01311.1"/>
    <property type="molecule type" value="Genomic_DNA"/>
</dbReference>
<sequence>MTTPRYGAVTSNAIEAVFSTIKKPKNFPALDLLTEKAEKYMLYNKNILLPIVMKKVEKNWKLSLFCIIDKKNKRPSGSYSSTRISL</sequence>
<organism evidence="1 2">
    <name type="scientific">Smittium angustum</name>
    <dbReference type="NCBI Taxonomy" id="133377"/>
    <lineage>
        <taxon>Eukaryota</taxon>
        <taxon>Fungi</taxon>
        <taxon>Fungi incertae sedis</taxon>
        <taxon>Zoopagomycota</taxon>
        <taxon>Kickxellomycotina</taxon>
        <taxon>Harpellomycetes</taxon>
        <taxon>Harpellales</taxon>
        <taxon>Legeriomycetaceae</taxon>
        <taxon>Smittium</taxon>
    </lineage>
</organism>
<evidence type="ECO:0000313" key="2">
    <source>
        <dbReference type="Proteomes" id="UP000245591"/>
    </source>
</evidence>
<keyword evidence="2" id="KW-1185">Reference proteome</keyword>